<reference evidence="6" key="1">
    <citation type="submission" date="2021-06" db="EMBL/GenBank/DDBJ databases">
        <authorList>
            <consortium name="Wellcome Sanger Institute Data Sharing"/>
        </authorList>
    </citation>
    <scope>NUCLEOTIDE SEQUENCE [LARGE SCALE GENOMIC DNA]</scope>
</reference>
<reference evidence="6" key="3">
    <citation type="submission" date="2025-09" db="UniProtKB">
        <authorList>
            <consortium name="Ensembl"/>
        </authorList>
    </citation>
    <scope>IDENTIFICATION</scope>
</reference>
<dbReference type="PANTHER" id="PTHR14991:SF0">
    <property type="entry name" value="RING FINGER PROTEIN 32"/>
    <property type="match status" value="1"/>
</dbReference>
<sequence>GERNQFSNTSMDTLAMTAVALQDHISRSVQLSFTDPSKRNLRNTRDKRNFRDCQVKPRVDSGLKIKTVTENRDDAQEEEYVLDPNPPRLTLAQRMGLVEAPAMALTADEWYKVKERSIREGDLSQPCPICKEDLGLQQQVLLSCSHVFHRVCLQAFERFSQKKSCPMCRMEQYQTRIIHDGTFLYKIKCATRIQAYWRGYVIRKWYRHIRKTIPPKDKNLRRKFFEEKLHELNQNFLRMCNSNVDNFISEIDNSVALSRSIIQQYEDKYRFKISEEQWDEIQQKAVLRETLDCPICITPLSCFGSFTSPPSANKGTEIRQVVLLSCTHVFHHKCLQAFEDFSEEQVPVCPLCRSSYQKKVF</sequence>
<evidence type="ECO:0000256" key="1">
    <source>
        <dbReference type="ARBA" id="ARBA00022723"/>
    </source>
</evidence>
<dbReference type="Pfam" id="PF00612">
    <property type="entry name" value="IQ"/>
    <property type="match status" value="1"/>
</dbReference>
<dbReference type="CDD" id="cd16678">
    <property type="entry name" value="RING-H2_RNF32_rpt2"/>
    <property type="match status" value="1"/>
</dbReference>
<feature type="domain" description="RING-type" evidence="5">
    <location>
        <begin position="293"/>
        <end position="353"/>
    </location>
</feature>
<dbReference type="Pfam" id="PF13639">
    <property type="entry name" value="zf-RING_2"/>
    <property type="match status" value="1"/>
</dbReference>
<evidence type="ECO:0000259" key="5">
    <source>
        <dbReference type="PROSITE" id="PS50089"/>
    </source>
</evidence>
<keyword evidence="7" id="KW-1185">Reference proteome</keyword>
<dbReference type="GO" id="GO:0008270">
    <property type="term" value="F:zinc ion binding"/>
    <property type="evidence" value="ECO:0007669"/>
    <property type="project" value="UniProtKB-KW"/>
</dbReference>
<dbReference type="SMART" id="SM00015">
    <property type="entry name" value="IQ"/>
    <property type="match status" value="1"/>
</dbReference>
<dbReference type="SUPFAM" id="SSF57850">
    <property type="entry name" value="RING/U-box"/>
    <property type="match status" value="2"/>
</dbReference>
<dbReference type="Pfam" id="PF13445">
    <property type="entry name" value="zf-RING_UBOX"/>
    <property type="match status" value="1"/>
</dbReference>
<keyword evidence="3" id="KW-0862">Zinc</keyword>
<dbReference type="Proteomes" id="UP000694620">
    <property type="component" value="Chromosome 6"/>
</dbReference>
<dbReference type="InterPro" id="IPR013083">
    <property type="entry name" value="Znf_RING/FYVE/PHD"/>
</dbReference>
<evidence type="ECO:0000256" key="2">
    <source>
        <dbReference type="ARBA" id="ARBA00022771"/>
    </source>
</evidence>
<evidence type="ECO:0000256" key="3">
    <source>
        <dbReference type="ARBA" id="ARBA00022833"/>
    </source>
</evidence>
<dbReference type="PANTHER" id="PTHR14991">
    <property type="entry name" value="RING FINGER PROTEIN 32"/>
    <property type="match status" value="1"/>
</dbReference>
<keyword evidence="2 4" id="KW-0863">Zinc-finger</keyword>
<reference evidence="6" key="2">
    <citation type="submission" date="2025-08" db="UniProtKB">
        <authorList>
            <consortium name="Ensembl"/>
        </authorList>
    </citation>
    <scope>IDENTIFICATION</scope>
</reference>
<dbReference type="AlphaFoldDB" id="A0A8C4RWV3"/>
<feature type="domain" description="RING-type" evidence="5">
    <location>
        <begin position="127"/>
        <end position="169"/>
    </location>
</feature>
<protein>
    <submittedName>
        <fullName evidence="6">Ring finger protein 32</fullName>
    </submittedName>
</protein>
<dbReference type="InterPro" id="IPR001841">
    <property type="entry name" value="Znf_RING"/>
</dbReference>
<proteinExistence type="predicted"/>
<dbReference type="Ensembl" id="ENSECRT00000008127.1">
    <property type="protein sequence ID" value="ENSECRP00000008000.1"/>
    <property type="gene ID" value="ENSECRG00000005324.1"/>
</dbReference>
<dbReference type="InterPro" id="IPR042862">
    <property type="entry name" value="RNF32"/>
</dbReference>
<evidence type="ECO:0000313" key="7">
    <source>
        <dbReference type="Proteomes" id="UP000694620"/>
    </source>
</evidence>
<dbReference type="InterPro" id="IPR027370">
    <property type="entry name" value="Znf-RING_euk"/>
</dbReference>
<organism evidence="6 7">
    <name type="scientific">Erpetoichthys calabaricus</name>
    <name type="common">Rope fish</name>
    <name type="synonym">Calamoichthys calabaricus</name>
    <dbReference type="NCBI Taxonomy" id="27687"/>
    <lineage>
        <taxon>Eukaryota</taxon>
        <taxon>Metazoa</taxon>
        <taxon>Chordata</taxon>
        <taxon>Craniata</taxon>
        <taxon>Vertebrata</taxon>
        <taxon>Euteleostomi</taxon>
        <taxon>Actinopterygii</taxon>
        <taxon>Polypteriformes</taxon>
        <taxon>Polypteridae</taxon>
        <taxon>Erpetoichthys</taxon>
    </lineage>
</organism>
<dbReference type="SMART" id="SM00184">
    <property type="entry name" value="RING"/>
    <property type="match status" value="2"/>
</dbReference>
<gene>
    <name evidence="6" type="primary">RNF32</name>
</gene>
<name>A0A8C4RWV3_ERPCA</name>
<evidence type="ECO:0000256" key="4">
    <source>
        <dbReference type="PROSITE-ProRule" id="PRU00175"/>
    </source>
</evidence>
<dbReference type="InterPro" id="IPR000048">
    <property type="entry name" value="IQ_motif_EF-hand-BS"/>
</dbReference>
<accession>A0A8C4RWV3</accession>
<evidence type="ECO:0000313" key="6">
    <source>
        <dbReference type="Ensembl" id="ENSECRP00000008000.1"/>
    </source>
</evidence>
<dbReference type="GeneTree" id="ENSGT00390000003759"/>
<dbReference type="PROSITE" id="PS50096">
    <property type="entry name" value="IQ"/>
    <property type="match status" value="1"/>
</dbReference>
<dbReference type="CDD" id="cd23767">
    <property type="entry name" value="IQCD"/>
    <property type="match status" value="1"/>
</dbReference>
<dbReference type="Gene3D" id="3.30.40.10">
    <property type="entry name" value="Zinc/RING finger domain, C3HC4 (zinc finger)"/>
    <property type="match status" value="2"/>
</dbReference>
<dbReference type="PROSITE" id="PS50089">
    <property type="entry name" value="ZF_RING_2"/>
    <property type="match status" value="2"/>
</dbReference>
<keyword evidence="1" id="KW-0479">Metal-binding</keyword>
<dbReference type="CDD" id="cd16677">
    <property type="entry name" value="RING-H2_RNF32_rpt1"/>
    <property type="match status" value="1"/>
</dbReference>